<accession>A0A5A7TJR2</accession>
<name>A0A5A7TJR2_CUCMM</name>
<dbReference type="GO" id="GO:0005537">
    <property type="term" value="F:D-mannose binding"/>
    <property type="evidence" value="ECO:0007669"/>
    <property type="project" value="UniProtKB-ARBA"/>
</dbReference>
<proteinExistence type="inferred from homology"/>
<keyword evidence="3" id="KW-0677">Repeat</keyword>
<evidence type="ECO:0000256" key="2">
    <source>
        <dbReference type="ARBA" id="ARBA00022734"/>
    </source>
</evidence>
<sequence>MEEIGNFKKLHNHPLILYQYGNSNNGDEVYCSKCRKPWHPPAFSCSDSDCSFHIHQSCIDILPQIHTPFHSHHKLPLSVVLTNTFCKCCGQKPTGKSYSCPQCDFVIDLQCLIADTKATGLTKIPGGDQFHHFTHPHPLTFLQQHWGKNRIVVCSVCQLRIKSVPWFCSICHLFAHKSCAEQPTILHTFDHRHPLSLTFSGHCNICKICNGKINMSFARYVCRICSYDAHLNCAKSREKKEMDGILLTEEEVGVGMNKILHFSHKHELILRPGEDNRVCNGCMQLIVTEYYGCSKCSVCLQYCQGFAYNCQECSYAIDIRCAAITFPFSHSSHKHHPLFHYRDKGKHKCGGCGEGLKNKFVFGCDDCNFYLDAKCANLPLAVRNRFDEHPLSLTFVNKDEEGDDEHYCDICEEKRGRNEWYYCCKMCYFAAHMKCALGDYPFLKSAKFEGHRHMLNLVKEGKKGYSACGSCGHSCEGNLAFECEHCICKFNVHAFGLCYYKLLTQGSIAFAMPSLHSRSLPLYLDPIQRKRSKIIMLLEGEGKQGGWKEREFSGIREFMVNHGRWADSILIQYEENEKSLEEEDDDEDEKDDDMEIPNVAMSLGKYGGFEGEYWDDAAFSSIQSVEITHEKAINSITIKYDQNGPSERHGGNRGCHTSTVDLEYPDEYLISIVGYMGYYGQHYVIRSLSLESNKQIYGPFGREEGRRFVFPTSGAKIVSFHGTSGLYLNSIGINVLPLQNNLKTTPL</sequence>
<dbReference type="InterPro" id="IPR046349">
    <property type="entry name" value="C1-like_sf"/>
</dbReference>
<dbReference type="InterPro" id="IPR053192">
    <property type="entry name" value="Vacuole_Formation_Reg"/>
</dbReference>
<dbReference type="InterPro" id="IPR036404">
    <property type="entry name" value="Jacalin-like_lectin_dom_sf"/>
</dbReference>
<dbReference type="Gene3D" id="2.100.10.30">
    <property type="entry name" value="Jacalin-like lectin domain"/>
    <property type="match status" value="1"/>
</dbReference>
<dbReference type="EMBL" id="SSTE01016484">
    <property type="protein sequence ID" value="KAA0041599.1"/>
    <property type="molecule type" value="Genomic_DNA"/>
</dbReference>
<evidence type="ECO:0000313" key="8">
    <source>
        <dbReference type="Proteomes" id="UP000321947"/>
    </source>
</evidence>
<dbReference type="PANTHER" id="PTHR32410">
    <property type="entry name" value="CYSTEINE/HISTIDINE-RICH C1 DOMAIN FAMILY PROTEIN"/>
    <property type="match status" value="1"/>
</dbReference>
<dbReference type="InterPro" id="IPR004146">
    <property type="entry name" value="DC1"/>
</dbReference>
<dbReference type="GO" id="GO:0005536">
    <property type="term" value="F:D-glucose binding"/>
    <property type="evidence" value="ECO:0007669"/>
    <property type="project" value="UniProtKB-ARBA"/>
</dbReference>
<dbReference type="CDD" id="cd09612">
    <property type="entry name" value="Jacalin"/>
    <property type="match status" value="1"/>
</dbReference>
<reference evidence="7 8" key="1">
    <citation type="submission" date="2019-08" db="EMBL/GenBank/DDBJ databases">
        <title>Draft genome sequences of two oriental melons (Cucumis melo L. var makuwa).</title>
        <authorList>
            <person name="Kwon S.-Y."/>
        </authorList>
    </citation>
    <scope>NUCLEOTIDE SEQUENCE [LARGE SCALE GENOMIC DNA]</scope>
    <source>
        <strain evidence="8">cv. Chang Bougi</strain>
        <strain evidence="7">cv. SW 3</strain>
        <tissue evidence="5">Leaf</tissue>
    </source>
</reference>
<dbReference type="FunFam" id="2.100.10.30:FF:000001">
    <property type="entry name" value="Jacalin-related lectin 33"/>
    <property type="match status" value="1"/>
</dbReference>
<evidence type="ECO:0000313" key="5">
    <source>
        <dbReference type="EMBL" id="KAA0041599.1"/>
    </source>
</evidence>
<protein>
    <submittedName>
        <fullName evidence="5 6">Cysteine/Histidine-rich C1 domain family protein</fullName>
    </submittedName>
</protein>
<gene>
    <name evidence="6" type="ORF">E5676_scaffold242G00490</name>
    <name evidence="5" type="ORF">E6C27_scaffold93G00680</name>
</gene>
<comment type="caution">
    <text evidence="5">The sequence shown here is derived from an EMBL/GenBank/DDBJ whole genome shotgun (WGS) entry which is preliminary data.</text>
</comment>
<evidence type="ECO:0000259" key="4">
    <source>
        <dbReference type="PROSITE" id="PS51752"/>
    </source>
</evidence>
<dbReference type="PANTHER" id="PTHR32410:SF216">
    <property type="entry name" value="PHORBOL-ESTER_DAG-TYPE DOMAIN-CONTAINING PROTEIN"/>
    <property type="match status" value="1"/>
</dbReference>
<dbReference type="InterPro" id="IPR001229">
    <property type="entry name" value="Jacalin-like_lectin_dom"/>
</dbReference>
<dbReference type="Proteomes" id="UP000321947">
    <property type="component" value="Unassembled WGS sequence"/>
</dbReference>
<evidence type="ECO:0000313" key="6">
    <source>
        <dbReference type="EMBL" id="TYK19657.1"/>
    </source>
</evidence>
<feature type="domain" description="Jacalin-type lectin" evidence="4">
    <location>
        <begin position="600"/>
        <end position="737"/>
    </location>
</feature>
<dbReference type="Pfam" id="PF03107">
    <property type="entry name" value="C1_2"/>
    <property type="match status" value="5"/>
</dbReference>
<evidence type="ECO:0000313" key="7">
    <source>
        <dbReference type="Proteomes" id="UP000321393"/>
    </source>
</evidence>
<dbReference type="Proteomes" id="UP000321393">
    <property type="component" value="Unassembled WGS sequence"/>
</dbReference>
<dbReference type="EMBL" id="SSTD01006815">
    <property type="protein sequence ID" value="TYK19657.1"/>
    <property type="molecule type" value="Genomic_DNA"/>
</dbReference>
<dbReference type="PROSITE" id="PS51752">
    <property type="entry name" value="JACALIN_LECTIN"/>
    <property type="match status" value="1"/>
</dbReference>
<dbReference type="SUPFAM" id="SSF51101">
    <property type="entry name" value="Mannose-binding lectins"/>
    <property type="match status" value="1"/>
</dbReference>
<evidence type="ECO:0000256" key="3">
    <source>
        <dbReference type="ARBA" id="ARBA00022737"/>
    </source>
</evidence>
<comment type="similarity">
    <text evidence="1">Belongs to the jacalin lectin family.</text>
</comment>
<keyword evidence="2" id="KW-0430">Lectin</keyword>
<organism evidence="5 7">
    <name type="scientific">Cucumis melo var. makuwa</name>
    <name type="common">Oriental melon</name>
    <dbReference type="NCBI Taxonomy" id="1194695"/>
    <lineage>
        <taxon>Eukaryota</taxon>
        <taxon>Viridiplantae</taxon>
        <taxon>Streptophyta</taxon>
        <taxon>Embryophyta</taxon>
        <taxon>Tracheophyta</taxon>
        <taxon>Spermatophyta</taxon>
        <taxon>Magnoliopsida</taxon>
        <taxon>eudicotyledons</taxon>
        <taxon>Gunneridae</taxon>
        <taxon>Pentapetalae</taxon>
        <taxon>rosids</taxon>
        <taxon>fabids</taxon>
        <taxon>Cucurbitales</taxon>
        <taxon>Cucurbitaceae</taxon>
        <taxon>Benincaseae</taxon>
        <taxon>Cucumis</taxon>
    </lineage>
</organism>
<evidence type="ECO:0000256" key="1">
    <source>
        <dbReference type="ARBA" id="ARBA00006568"/>
    </source>
</evidence>
<dbReference type="SMART" id="SM00915">
    <property type="entry name" value="Jacalin"/>
    <property type="match status" value="1"/>
</dbReference>
<dbReference type="SUPFAM" id="SSF57889">
    <property type="entry name" value="Cysteine-rich domain"/>
    <property type="match status" value="4"/>
</dbReference>
<dbReference type="OrthoDB" id="938199at2759"/>
<dbReference type="Pfam" id="PF01419">
    <property type="entry name" value="Jacalin"/>
    <property type="match status" value="1"/>
</dbReference>
<dbReference type="AlphaFoldDB" id="A0A5A7TJR2"/>
<dbReference type="InterPro" id="IPR033734">
    <property type="entry name" value="Jacalin-like_lectin_dom_plant"/>
</dbReference>